<dbReference type="InterPro" id="IPR012854">
    <property type="entry name" value="Cu_amine_oxidase-like_N"/>
</dbReference>
<dbReference type="EMBL" id="CP076607">
    <property type="protein sequence ID" value="QWU15225.1"/>
    <property type="molecule type" value="Genomic_DNA"/>
</dbReference>
<dbReference type="Proteomes" id="UP000683429">
    <property type="component" value="Chromosome"/>
</dbReference>
<keyword evidence="1" id="KW-0732">Signal</keyword>
<feature type="domain" description="Copper amine oxidase-like N-terminal" evidence="2">
    <location>
        <begin position="82"/>
        <end position="124"/>
    </location>
</feature>
<evidence type="ECO:0000313" key="3">
    <source>
        <dbReference type="EMBL" id="QWU15225.1"/>
    </source>
</evidence>
<dbReference type="RefSeq" id="WP_036604735.1">
    <property type="nucleotide sequence ID" value="NZ_CP076607.1"/>
</dbReference>
<evidence type="ECO:0000256" key="1">
    <source>
        <dbReference type="SAM" id="SignalP"/>
    </source>
</evidence>
<name>A0A1H8Q8L0_9BACL</name>
<organism evidence="4 5">
    <name type="scientific">Paenibacillus sophorae</name>
    <dbReference type="NCBI Taxonomy" id="1333845"/>
    <lineage>
        <taxon>Bacteria</taxon>
        <taxon>Bacillati</taxon>
        <taxon>Bacillota</taxon>
        <taxon>Bacilli</taxon>
        <taxon>Bacillales</taxon>
        <taxon>Paenibacillaceae</taxon>
        <taxon>Paenibacillus</taxon>
    </lineage>
</organism>
<dbReference type="SUPFAM" id="SSF55383">
    <property type="entry name" value="Copper amine oxidase, domain N"/>
    <property type="match status" value="1"/>
</dbReference>
<evidence type="ECO:0000313" key="4">
    <source>
        <dbReference type="EMBL" id="SEO50550.1"/>
    </source>
</evidence>
<evidence type="ECO:0000313" key="6">
    <source>
        <dbReference type="Proteomes" id="UP000683429"/>
    </source>
</evidence>
<dbReference type="Proteomes" id="UP000198809">
    <property type="component" value="Unassembled WGS sequence"/>
</dbReference>
<dbReference type="EMBL" id="FODH01000008">
    <property type="protein sequence ID" value="SEO50550.1"/>
    <property type="molecule type" value="Genomic_DNA"/>
</dbReference>
<reference evidence="3 6" key="2">
    <citation type="submission" date="2021-06" db="EMBL/GenBank/DDBJ databases">
        <title>Whole genome sequence of Paenibacillus sophorae DSM23020 for comparative genomics.</title>
        <authorList>
            <person name="Kim M.-J."/>
            <person name="Lee G."/>
            <person name="Shin J.-H."/>
        </authorList>
    </citation>
    <scope>NUCLEOTIDE SEQUENCE [LARGE SCALE GENOMIC DNA]</scope>
    <source>
        <strain evidence="3 6">DSM 23020</strain>
    </source>
</reference>
<dbReference type="STRING" id="1333845.SAMN04487895_108119"/>
<evidence type="ECO:0000259" key="2">
    <source>
        <dbReference type="Pfam" id="PF07833"/>
    </source>
</evidence>
<feature type="signal peptide" evidence="1">
    <location>
        <begin position="1"/>
        <end position="24"/>
    </location>
</feature>
<dbReference type="AlphaFoldDB" id="A0A1H8Q8L0"/>
<feature type="chain" id="PRO_5011743504" evidence="1">
    <location>
        <begin position="25"/>
        <end position="128"/>
    </location>
</feature>
<proteinExistence type="predicted"/>
<dbReference type="Gene3D" id="3.30.457.10">
    <property type="entry name" value="Copper amine oxidase-like, N-terminal domain"/>
    <property type="match status" value="1"/>
</dbReference>
<evidence type="ECO:0000313" key="5">
    <source>
        <dbReference type="Proteomes" id="UP000198809"/>
    </source>
</evidence>
<keyword evidence="6" id="KW-1185">Reference proteome</keyword>
<dbReference type="Pfam" id="PF07833">
    <property type="entry name" value="Cu_amine_oxidN1"/>
    <property type="match status" value="1"/>
</dbReference>
<sequence>MKLPLKILTFTIAASCLLAVPATAATTVYAGGASSVPADPIALEADVPAVTGTTKEIKLRTDFSVRIVKEADKTDDEPAYLVTGHGYRLLPLRAVAEKIGYTVKWDQATRSAEVRKGASWTTVQKDTD</sequence>
<gene>
    <name evidence="3" type="ORF">KP014_25620</name>
    <name evidence="4" type="ORF">SAMN04487895_108119</name>
</gene>
<accession>A0A1H8Q8L0</accession>
<protein>
    <submittedName>
        <fullName evidence="4">Copper amine oxidase N-terminal domain-containing protein</fullName>
    </submittedName>
</protein>
<reference evidence="4 5" key="1">
    <citation type="submission" date="2016-10" db="EMBL/GenBank/DDBJ databases">
        <authorList>
            <person name="de Groot N.N."/>
        </authorList>
    </citation>
    <scope>NUCLEOTIDE SEQUENCE [LARGE SCALE GENOMIC DNA]</scope>
    <source>
        <strain evidence="4 5">CGMCC 1.10238</strain>
    </source>
</reference>
<dbReference type="InterPro" id="IPR036582">
    <property type="entry name" value="Mao_N_sf"/>
</dbReference>